<gene>
    <name evidence="2" type="ORF">BCIN_16g04390</name>
</gene>
<feature type="compositionally biased region" description="Polar residues" evidence="1">
    <location>
        <begin position="14"/>
        <end position="32"/>
    </location>
</feature>
<keyword evidence="3" id="KW-1185">Reference proteome</keyword>
<accession>A0A384K7E6</accession>
<dbReference type="OrthoDB" id="4838614at2759"/>
<dbReference type="EMBL" id="CP009820">
    <property type="protein sequence ID" value="ATZ58743.1"/>
    <property type="molecule type" value="Genomic_DNA"/>
</dbReference>
<dbReference type="RefSeq" id="XP_024553984.1">
    <property type="nucleotide sequence ID" value="XM_024698167.1"/>
</dbReference>
<name>A0A384K7E6_BOTFB</name>
<dbReference type="VEuPathDB" id="FungiDB:Bcin16g04390"/>
<reference evidence="2 3" key="1">
    <citation type="journal article" date="2011" name="PLoS Genet.">
        <title>Genomic analysis of the necrotrophic fungal pathogens Sclerotinia sclerotiorum and Botrytis cinerea.</title>
        <authorList>
            <person name="Amselem J."/>
            <person name="Cuomo C.A."/>
            <person name="van Kan J.A."/>
            <person name="Viaud M."/>
            <person name="Benito E.P."/>
            <person name="Couloux A."/>
            <person name="Coutinho P.M."/>
            <person name="de Vries R.P."/>
            <person name="Dyer P.S."/>
            <person name="Fillinger S."/>
            <person name="Fournier E."/>
            <person name="Gout L."/>
            <person name="Hahn M."/>
            <person name="Kohn L."/>
            <person name="Lapalu N."/>
            <person name="Plummer K.M."/>
            <person name="Pradier J.M."/>
            <person name="Quevillon E."/>
            <person name="Sharon A."/>
            <person name="Simon A."/>
            <person name="ten Have A."/>
            <person name="Tudzynski B."/>
            <person name="Tudzynski P."/>
            <person name="Wincker P."/>
            <person name="Andrew M."/>
            <person name="Anthouard V."/>
            <person name="Beever R.E."/>
            <person name="Beffa R."/>
            <person name="Benoit I."/>
            <person name="Bouzid O."/>
            <person name="Brault B."/>
            <person name="Chen Z."/>
            <person name="Choquer M."/>
            <person name="Collemare J."/>
            <person name="Cotton P."/>
            <person name="Danchin E.G."/>
            <person name="Da Silva C."/>
            <person name="Gautier A."/>
            <person name="Giraud C."/>
            <person name="Giraud T."/>
            <person name="Gonzalez C."/>
            <person name="Grossetete S."/>
            <person name="Guldener U."/>
            <person name="Henrissat B."/>
            <person name="Howlett B.J."/>
            <person name="Kodira C."/>
            <person name="Kretschmer M."/>
            <person name="Lappartient A."/>
            <person name="Leroch M."/>
            <person name="Levis C."/>
            <person name="Mauceli E."/>
            <person name="Neuveglise C."/>
            <person name="Oeser B."/>
            <person name="Pearson M."/>
            <person name="Poulain J."/>
            <person name="Poussereau N."/>
            <person name="Quesneville H."/>
            <person name="Rascle C."/>
            <person name="Schumacher J."/>
            <person name="Segurens B."/>
            <person name="Sexton A."/>
            <person name="Silva E."/>
            <person name="Sirven C."/>
            <person name="Soanes D.M."/>
            <person name="Talbot N.J."/>
            <person name="Templeton M."/>
            <person name="Yandava C."/>
            <person name="Yarden O."/>
            <person name="Zeng Q."/>
            <person name="Rollins J.A."/>
            <person name="Lebrun M.H."/>
            <person name="Dickman M."/>
        </authorList>
    </citation>
    <scope>NUCLEOTIDE SEQUENCE [LARGE SCALE GENOMIC DNA]</scope>
    <source>
        <strain evidence="2 3">B05.10</strain>
    </source>
</reference>
<reference evidence="2 3" key="3">
    <citation type="journal article" date="2017" name="Mol. Plant Pathol.">
        <title>A gapless genome sequence of the fungus Botrytis cinerea.</title>
        <authorList>
            <person name="Van Kan J.A."/>
            <person name="Stassen J.H."/>
            <person name="Mosbach A."/>
            <person name="Van Der Lee T.A."/>
            <person name="Faino L."/>
            <person name="Farmer A.D."/>
            <person name="Papasotiriou D.G."/>
            <person name="Zhou S."/>
            <person name="Seidl M.F."/>
            <person name="Cottam E."/>
            <person name="Edel D."/>
            <person name="Hahn M."/>
            <person name="Schwartz D.C."/>
            <person name="Dietrich R.A."/>
            <person name="Widdison S."/>
            <person name="Scalliet G."/>
        </authorList>
    </citation>
    <scope>NUCLEOTIDE SEQUENCE [LARGE SCALE GENOMIC DNA]</scope>
    <source>
        <strain evidence="2 3">B05.10</strain>
    </source>
</reference>
<evidence type="ECO:0000256" key="1">
    <source>
        <dbReference type="SAM" id="MobiDB-lite"/>
    </source>
</evidence>
<protein>
    <submittedName>
        <fullName evidence="2">Uncharacterized protein</fullName>
    </submittedName>
</protein>
<evidence type="ECO:0000313" key="2">
    <source>
        <dbReference type="EMBL" id="ATZ58743.1"/>
    </source>
</evidence>
<dbReference type="Proteomes" id="UP000001798">
    <property type="component" value="Chromosome 16"/>
</dbReference>
<dbReference type="GeneID" id="5429655"/>
<dbReference type="AlphaFoldDB" id="A0A384K7E6"/>
<proteinExistence type="predicted"/>
<sequence>MSEILHCGGDETTQRQVNSESPQPQNELAADSQQYYPSIAAENPGSELRPRHKQPLAAPILEVDILDLAETPGSTGGMEVNFDCEYDLEAYLEDFSRLARKGKFDSAKDLFESCPSDLKDHPEFVLDFVDTLLKQGAYKTLVEFAADKESSLLKQLSDCGKIPSQYLSSLFELGRQRAFGYLPDDKMKDVWADEVRSELLANFENLDSIQVQLLSNIIHLDFELVRYTGLLENVSQTTEIKTDNLLDWHSLYKHLLLTNRIWDMRDLFQALCSRYGVGDAIELFLKNRKQALSKTVPKSVKLEFSGWFHFVFDWAHRSHGNESTELALLDLLVTISLQLLSHGSQNDPSITKVINQSMAHANQFAISLSLSNPENVQANPYLKLALANQRLAREAPSNTRQIPDYKYMEQCQGVIIWASNLPIYVPLESHNLIPVQWKRQPRSTPENVLKLGLDNSRKNVDYSLVVQYLQEMFYTSESPLEVLSELSHIQEDMQGDKIGYLQTCLTKYLCASDKTVMESLSNELKEFDEKIRELDSSPRKIDPLTRWCQRSIQAALHERLYGENLSKNPFLEEQENAYRQLPYDFKRILAELEKEYGTHKLNSTDEALPKEFAEPCKRTIYRDGNFIICDSSGYFTSLFEESSHEKVLIEI</sequence>
<feature type="region of interest" description="Disordered" evidence="1">
    <location>
        <begin position="1"/>
        <end position="32"/>
    </location>
</feature>
<evidence type="ECO:0000313" key="3">
    <source>
        <dbReference type="Proteomes" id="UP000001798"/>
    </source>
</evidence>
<dbReference type="KEGG" id="bfu:BCIN_16g04390"/>
<organism evidence="2 3">
    <name type="scientific">Botryotinia fuckeliana (strain B05.10)</name>
    <name type="common">Noble rot fungus</name>
    <name type="synonym">Botrytis cinerea</name>
    <dbReference type="NCBI Taxonomy" id="332648"/>
    <lineage>
        <taxon>Eukaryota</taxon>
        <taxon>Fungi</taxon>
        <taxon>Dikarya</taxon>
        <taxon>Ascomycota</taxon>
        <taxon>Pezizomycotina</taxon>
        <taxon>Leotiomycetes</taxon>
        <taxon>Helotiales</taxon>
        <taxon>Sclerotiniaceae</taxon>
        <taxon>Botrytis</taxon>
    </lineage>
</organism>
<reference evidence="2 3" key="2">
    <citation type="journal article" date="2012" name="Eukaryot. Cell">
        <title>Genome update of Botrytis cinerea strains B05.10 and T4.</title>
        <authorList>
            <person name="Staats M."/>
            <person name="van Kan J.A."/>
        </authorList>
    </citation>
    <scope>NUCLEOTIDE SEQUENCE [LARGE SCALE GENOMIC DNA]</scope>
    <source>
        <strain evidence="2 3">B05.10</strain>
    </source>
</reference>